<feature type="domain" description="Wadjet protein JetD C-terminal" evidence="1">
    <location>
        <begin position="257"/>
        <end position="331"/>
    </location>
</feature>
<accession>A0A4Q2A811</accession>
<protein>
    <recommendedName>
        <fullName evidence="1">Wadjet protein JetD C-terminal domain-containing protein</fullName>
    </recommendedName>
</protein>
<dbReference type="AlphaFoldDB" id="A0A4Q2A811"/>
<evidence type="ECO:0000313" key="2">
    <source>
        <dbReference type="EMBL" id="RXV65389.1"/>
    </source>
</evidence>
<comment type="caution">
    <text evidence="2">The sequence shown here is derived from an EMBL/GenBank/DDBJ whole genome shotgun (WGS) entry which is preliminary data.</text>
</comment>
<evidence type="ECO:0000313" key="3">
    <source>
        <dbReference type="Proteomes" id="UP000289650"/>
    </source>
</evidence>
<dbReference type="EMBL" id="QWEX01000003">
    <property type="protein sequence ID" value="RXV65389.1"/>
    <property type="molecule type" value="Genomic_DNA"/>
</dbReference>
<name>A0A4Q2A811_9BURK</name>
<evidence type="ECO:0000259" key="1">
    <source>
        <dbReference type="Pfam" id="PF09983"/>
    </source>
</evidence>
<dbReference type="InterPro" id="IPR024534">
    <property type="entry name" value="JetD_C"/>
</dbReference>
<dbReference type="Proteomes" id="UP000289650">
    <property type="component" value="Unassembled WGS sequence"/>
</dbReference>
<organism evidence="2 3">
    <name type="scientific">Burkholderia stabilis</name>
    <dbReference type="NCBI Taxonomy" id="95485"/>
    <lineage>
        <taxon>Bacteria</taxon>
        <taxon>Pseudomonadati</taxon>
        <taxon>Pseudomonadota</taxon>
        <taxon>Betaproteobacteria</taxon>
        <taxon>Burkholderiales</taxon>
        <taxon>Burkholderiaceae</taxon>
        <taxon>Burkholderia</taxon>
        <taxon>Burkholderia cepacia complex</taxon>
    </lineage>
</organism>
<proteinExistence type="predicted"/>
<dbReference type="OrthoDB" id="186173at2"/>
<sequence>MSRQDQDNMDPLARKALERLFKSADRHEAGATVRRPALTSSALSEYHDLRSLKAKEDFEAVMTHAQAEGAIVVLRPRGDPQGLIERVELIDIVRLASILGKIPHAMRVQSARRALATYLGEHPVLNDVLSDWEKLKKVRGTGPDAAANWAMACDVISYCRTQVALGATETPVRDASARLFKNSKRIESLTPCLDVLLAGNVEDDARPEAAVLQELGLYREPQPARLAGNIVVRRERGAFPLDCPYGALPPSTVLGLGSFPSQVLTIENQTTFHVWARQNCDSDVLCLYTAGMPSPAWRAMYLRLLADLPVSTPVLHWGDVDEGGFRIAAFLSRCATEAGHTLLPWKMCPADVPESLRRAAPTHTIDRMVKYARETGWDGIAHELAEAKIVAEQEG</sequence>
<dbReference type="RefSeq" id="WP_129517832.1">
    <property type="nucleotide sequence ID" value="NZ_QWEX01000003.1"/>
</dbReference>
<reference evidence="2 3" key="1">
    <citation type="submission" date="2018-08" db="EMBL/GenBank/DDBJ databases">
        <title>Mountain-cultivated ginseng endophyte, Burkholderia stabilis and its activity against ginseng root rot disease.</title>
        <authorList>
            <person name="Tapan Kumar M."/>
            <person name="Bae H."/>
            <person name="Shanmugam G."/>
            <person name="Jeon J."/>
        </authorList>
    </citation>
    <scope>NUCLEOTIDE SEQUENCE [LARGE SCALE GENOMIC DNA]</scope>
    <source>
        <strain evidence="2 3">EB159</strain>
    </source>
</reference>
<gene>
    <name evidence="2" type="ORF">D1006_35510</name>
</gene>
<dbReference type="Pfam" id="PF09983">
    <property type="entry name" value="JetD_C"/>
    <property type="match status" value="1"/>
</dbReference>